<dbReference type="EMBL" id="CAADRN010000145">
    <property type="protein sequence ID" value="VFU13734.1"/>
    <property type="molecule type" value="Genomic_DNA"/>
</dbReference>
<gene>
    <name evidence="1" type="ORF">SCFA_2290003</name>
</gene>
<name>A0A485LY46_9ZZZZ</name>
<protein>
    <submittedName>
        <fullName evidence="1">Uncharacterized protein</fullName>
    </submittedName>
</protein>
<reference evidence="1" key="1">
    <citation type="submission" date="2019-03" db="EMBL/GenBank/DDBJ databases">
        <authorList>
            <person name="Hao L."/>
        </authorList>
    </citation>
    <scope>NUCLEOTIDE SEQUENCE</scope>
</reference>
<accession>A0A485LY46</accession>
<proteinExistence type="predicted"/>
<organism evidence="1">
    <name type="scientific">anaerobic digester metagenome</name>
    <dbReference type="NCBI Taxonomy" id="1263854"/>
    <lineage>
        <taxon>unclassified sequences</taxon>
        <taxon>metagenomes</taxon>
        <taxon>ecological metagenomes</taxon>
    </lineage>
</organism>
<evidence type="ECO:0000313" key="1">
    <source>
        <dbReference type="EMBL" id="VFU13734.1"/>
    </source>
</evidence>
<dbReference type="AlphaFoldDB" id="A0A485LY46"/>
<sequence length="50" mass="5827">MVINGYKIIKEDKRISVNELKGALTGFNRQGLNFKVRLLIHEQIFSIAFY</sequence>